<evidence type="ECO:0000256" key="1">
    <source>
        <dbReference type="ARBA" id="ARBA00000085"/>
    </source>
</evidence>
<dbReference type="CDD" id="cd16917">
    <property type="entry name" value="HATPase_UhpB-NarQ-NarX-like"/>
    <property type="match status" value="1"/>
</dbReference>
<keyword evidence="11 13" id="KW-0902">Two-component regulatory system</keyword>
<evidence type="ECO:0000256" key="11">
    <source>
        <dbReference type="ARBA" id="ARBA00023012"/>
    </source>
</evidence>
<dbReference type="GO" id="GO:0016301">
    <property type="term" value="F:kinase activity"/>
    <property type="evidence" value="ECO:0007669"/>
    <property type="project" value="UniProtKB-KW"/>
</dbReference>
<protein>
    <recommendedName>
        <fullName evidence="13">Sensor histidine kinase</fullName>
        <ecNumber evidence="13">2.7.13.3</ecNumber>
    </recommendedName>
</protein>
<dbReference type="Pfam" id="PF02518">
    <property type="entry name" value="HATPase_c"/>
    <property type="match status" value="1"/>
</dbReference>
<evidence type="ECO:0000313" key="17">
    <source>
        <dbReference type="Proteomes" id="UP001596410"/>
    </source>
</evidence>
<keyword evidence="17" id="KW-1185">Reference proteome</keyword>
<dbReference type="Gene3D" id="3.30.565.10">
    <property type="entry name" value="Histidine kinase-like ATPase, C-terminal domain"/>
    <property type="match status" value="1"/>
</dbReference>
<dbReference type="InterPro" id="IPR017202">
    <property type="entry name" value="LiaS/VraS"/>
</dbReference>
<evidence type="ECO:0000313" key="16">
    <source>
        <dbReference type="EMBL" id="MFC7062508.1"/>
    </source>
</evidence>
<dbReference type="InterPro" id="IPR036890">
    <property type="entry name" value="HATPase_C_sf"/>
</dbReference>
<dbReference type="Proteomes" id="UP001596410">
    <property type="component" value="Unassembled WGS sequence"/>
</dbReference>
<keyword evidence="12 13" id="KW-0472">Membrane</keyword>
<evidence type="ECO:0000256" key="2">
    <source>
        <dbReference type="ARBA" id="ARBA00004651"/>
    </source>
</evidence>
<dbReference type="RefSeq" id="WP_204710333.1">
    <property type="nucleotide sequence ID" value="NZ_JBHSZV010000028.1"/>
</dbReference>
<feature type="transmembrane region" description="Helical" evidence="14">
    <location>
        <begin position="48"/>
        <end position="70"/>
    </location>
</feature>
<comment type="caution">
    <text evidence="16">The sequence shown here is derived from an EMBL/GenBank/DDBJ whole genome shotgun (WGS) entry which is preliminary data.</text>
</comment>
<dbReference type="EMBL" id="JBHSZV010000028">
    <property type="protein sequence ID" value="MFC7062508.1"/>
    <property type="molecule type" value="Genomic_DNA"/>
</dbReference>
<dbReference type="PIRSF" id="PIRSF037431">
    <property type="entry name" value="STHK_LiaS"/>
    <property type="match status" value="1"/>
</dbReference>
<evidence type="ECO:0000256" key="4">
    <source>
        <dbReference type="ARBA" id="ARBA00022553"/>
    </source>
</evidence>
<evidence type="ECO:0000256" key="14">
    <source>
        <dbReference type="SAM" id="Phobius"/>
    </source>
</evidence>
<dbReference type="Gene3D" id="1.20.5.1930">
    <property type="match status" value="1"/>
</dbReference>
<evidence type="ECO:0000256" key="13">
    <source>
        <dbReference type="PIRNR" id="PIRNR037431"/>
    </source>
</evidence>
<evidence type="ECO:0000256" key="12">
    <source>
        <dbReference type="ARBA" id="ARBA00023136"/>
    </source>
</evidence>
<accession>A0ABW2EJN9</accession>
<evidence type="ECO:0000256" key="9">
    <source>
        <dbReference type="ARBA" id="ARBA00022840"/>
    </source>
</evidence>
<gene>
    <name evidence="16" type="ORF">ACFQIC_11630</name>
</gene>
<dbReference type="InterPro" id="IPR005467">
    <property type="entry name" value="His_kinase_dom"/>
</dbReference>
<dbReference type="EC" id="2.7.13.3" evidence="13"/>
<keyword evidence="6 14" id="KW-0812">Transmembrane</keyword>
<evidence type="ECO:0000256" key="3">
    <source>
        <dbReference type="ARBA" id="ARBA00022475"/>
    </source>
</evidence>
<dbReference type="InterPro" id="IPR011712">
    <property type="entry name" value="Sig_transdc_His_kin_sub3_dim/P"/>
</dbReference>
<evidence type="ECO:0000256" key="5">
    <source>
        <dbReference type="ARBA" id="ARBA00022679"/>
    </source>
</evidence>
<dbReference type="PROSITE" id="PS50109">
    <property type="entry name" value="HIS_KIN"/>
    <property type="match status" value="1"/>
</dbReference>
<dbReference type="Pfam" id="PF07730">
    <property type="entry name" value="HisKA_3"/>
    <property type="match status" value="1"/>
</dbReference>
<dbReference type="PANTHER" id="PTHR24421">
    <property type="entry name" value="NITRATE/NITRITE SENSOR PROTEIN NARX-RELATED"/>
    <property type="match status" value="1"/>
</dbReference>
<sequence length="347" mass="39513">MSTWQKQMLISTVVCLLLAFLLLAVTFIAFPMENWSDLWTIKILDLPYVFLVLVLAGTVGLTFGVGQAWFSRKKFHYIEHQLDEISKGNSVLYDGEDYREVSHIEEKMKQIELKFSEQAETAQRLATERAKEREKSLQEVVIQERNRLARELHDSVSQQLFAASMLMSAINENESLERDADLKQQLSMVENMIHQSQLEMRALLLHLRPVALKGKTLSEGSKELLAELTQKVPMQVDWTVEALTLDKGIEDQLFRILQEAVSNTLRHAEANSLQVMLIKRDEHIILRIVDDGVGFEVEEAKTSSYGLQNMKERAFEIGGALKVISLKGEGTRLEVKVPVLKKGEETS</sequence>
<comment type="subcellular location">
    <subcellularLocation>
        <location evidence="2 13">Cell membrane</location>
        <topology evidence="2 13">Multi-pass membrane protein</topology>
    </subcellularLocation>
</comment>
<dbReference type="InterPro" id="IPR003594">
    <property type="entry name" value="HATPase_dom"/>
</dbReference>
<keyword evidence="8 13" id="KW-0418">Kinase</keyword>
<evidence type="ECO:0000256" key="10">
    <source>
        <dbReference type="ARBA" id="ARBA00022989"/>
    </source>
</evidence>
<dbReference type="InterPro" id="IPR050482">
    <property type="entry name" value="Sensor_HK_TwoCompSys"/>
</dbReference>
<proteinExistence type="predicted"/>
<reference evidence="17" key="1">
    <citation type="journal article" date="2019" name="Int. J. Syst. Evol. Microbiol.">
        <title>The Global Catalogue of Microorganisms (GCM) 10K type strain sequencing project: providing services to taxonomists for standard genome sequencing and annotation.</title>
        <authorList>
            <consortium name="The Broad Institute Genomics Platform"/>
            <consortium name="The Broad Institute Genome Sequencing Center for Infectious Disease"/>
            <person name="Wu L."/>
            <person name="Ma J."/>
        </authorList>
    </citation>
    <scope>NUCLEOTIDE SEQUENCE [LARGE SCALE GENOMIC DNA]</scope>
    <source>
        <strain evidence="17">CGMCC 4.1621</strain>
    </source>
</reference>
<keyword evidence="5 13" id="KW-0808">Transferase</keyword>
<dbReference type="PANTHER" id="PTHR24421:SF37">
    <property type="entry name" value="SENSOR HISTIDINE KINASE NARS"/>
    <property type="match status" value="1"/>
</dbReference>
<evidence type="ECO:0000256" key="8">
    <source>
        <dbReference type="ARBA" id="ARBA00022777"/>
    </source>
</evidence>
<evidence type="ECO:0000256" key="6">
    <source>
        <dbReference type="ARBA" id="ARBA00022692"/>
    </source>
</evidence>
<keyword evidence="9 13" id="KW-0067">ATP-binding</keyword>
<comment type="catalytic activity">
    <reaction evidence="1 13">
        <text>ATP + protein L-histidine = ADP + protein N-phospho-L-histidine.</text>
        <dbReference type="EC" id="2.7.13.3"/>
    </reaction>
</comment>
<dbReference type="SUPFAM" id="SSF55874">
    <property type="entry name" value="ATPase domain of HSP90 chaperone/DNA topoisomerase II/histidine kinase"/>
    <property type="match status" value="1"/>
</dbReference>
<evidence type="ECO:0000256" key="7">
    <source>
        <dbReference type="ARBA" id="ARBA00022741"/>
    </source>
</evidence>
<keyword evidence="4" id="KW-0597">Phosphoprotein</keyword>
<name>A0ABW2EJN9_9BACI</name>
<keyword evidence="7 13" id="KW-0547">Nucleotide-binding</keyword>
<keyword evidence="3 13" id="KW-1003">Cell membrane</keyword>
<keyword evidence="10 14" id="KW-1133">Transmembrane helix</keyword>
<organism evidence="16 17">
    <name type="scientific">Halobacillus seohaensis</name>
    <dbReference type="NCBI Taxonomy" id="447421"/>
    <lineage>
        <taxon>Bacteria</taxon>
        <taxon>Bacillati</taxon>
        <taxon>Bacillota</taxon>
        <taxon>Bacilli</taxon>
        <taxon>Bacillales</taxon>
        <taxon>Bacillaceae</taxon>
        <taxon>Halobacillus</taxon>
    </lineage>
</organism>
<evidence type="ECO:0000259" key="15">
    <source>
        <dbReference type="PROSITE" id="PS50109"/>
    </source>
</evidence>
<feature type="domain" description="Histidine kinase" evidence="15">
    <location>
        <begin position="147"/>
        <end position="341"/>
    </location>
</feature>
<dbReference type="SMART" id="SM00387">
    <property type="entry name" value="HATPase_c"/>
    <property type="match status" value="1"/>
</dbReference>